<dbReference type="OrthoDB" id="9802896at2"/>
<evidence type="ECO:0000313" key="5">
    <source>
        <dbReference type="Proteomes" id="UP000249254"/>
    </source>
</evidence>
<name>A0A328AIZ8_9CAUL</name>
<evidence type="ECO:0000256" key="1">
    <source>
        <dbReference type="ARBA" id="ARBA00007162"/>
    </source>
</evidence>
<feature type="signal peptide" evidence="3">
    <location>
        <begin position="1"/>
        <end position="24"/>
    </location>
</feature>
<dbReference type="InterPro" id="IPR005770">
    <property type="entry name" value="PhnD"/>
</dbReference>
<organism evidence="4 5">
    <name type="scientific">Phenylobacterium soli</name>
    <dbReference type="NCBI Taxonomy" id="2170551"/>
    <lineage>
        <taxon>Bacteria</taxon>
        <taxon>Pseudomonadati</taxon>
        <taxon>Pseudomonadota</taxon>
        <taxon>Alphaproteobacteria</taxon>
        <taxon>Caulobacterales</taxon>
        <taxon>Caulobacteraceae</taxon>
        <taxon>Phenylobacterium</taxon>
    </lineage>
</organism>
<keyword evidence="2 3" id="KW-0732">Signal</keyword>
<comment type="caution">
    <text evidence="4">The sequence shown here is derived from an EMBL/GenBank/DDBJ whole genome shotgun (WGS) entry which is preliminary data.</text>
</comment>
<reference evidence="5" key="1">
    <citation type="submission" date="2018-05" db="EMBL/GenBank/DDBJ databases">
        <authorList>
            <person name="Li X."/>
        </authorList>
    </citation>
    <scope>NUCLEOTIDE SEQUENCE [LARGE SCALE GENOMIC DNA]</scope>
    <source>
        <strain evidence="5">LX32</strain>
    </source>
</reference>
<dbReference type="Proteomes" id="UP000249254">
    <property type="component" value="Unassembled WGS sequence"/>
</dbReference>
<evidence type="ECO:0000256" key="2">
    <source>
        <dbReference type="ARBA" id="ARBA00022729"/>
    </source>
</evidence>
<accession>A0A328AIZ8</accession>
<proteinExistence type="inferred from homology"/>
<evidence type="ECO:0000256" key="3">
    <source>
        <dbReference type="SAM" id="SignalP"/>
    </source>
</evidence>
<dbReference type="PROSITE" id="PS51257">
    <property type="entry name" value="PROKAR_LIPOPROTEIN"/>
    <property type="match status" value="1"/>
</dbReference>
<gene>
    <name evidence="4" type="ORF">DJ017_02045</name>
</gene>
<dbReference type="RefSeq" id="WP_111527146.1">
    <property type="nucleotide sequence ID" value="NZ_JBHRSG010000001.1"/>
</dbReference>
<dbReference type="AlphaFoldDB" id="A0A328AIZ8"/>
<keyword evidence="5" id="KW-1185">Reference proteome</keyword>
<protein>
    <submittedName>
        <fullName evidence="4">Phosphate/phosphite/phosphonate ABC transporter substrate-binding protein</fullName>
    </submittedName>
</protein>
<evidence type="ECO:0000313" key="4">
    <source>
        <dbReference type="EMBL" id="RAK53394.1"/>
    </source>
</evidence>
<dbReference type="PANTHER" id="PTHR35841">
    <property type="entry name" value="PHOSPHONATES-BINDING PERIPLASMIC PROTEIN"/>
    <property type="match status" value="1"/>
</dbReference>
<dbReference type="GO" id="GO:0055085">
    <property type="term" value="P:transmembrane transport"/>
    <property type="evidence" value="ECO:0007669"/>
    <property type="project" value="InterPro"/>
</dbReference>
<dbReference type="Pfam" id="PF12974">
    <property type="entry name" value="Phosphonate-bd"/>
    <property type="match status" value="1"/>
</dbReference>
<dbReference type="NCBIfam" id="TIGR01098">
    <property type="entry name" value="3A0109s03R"/>
    <property type="match status" value="1"/>
</dbReference>
<dbReference type="PANTHER" id="PTHR35841:SF1">
    <property type="entry name" value="PHOSPHONATES-BINDING PERIPLASMIC PROTEIN"/>
    <property type="match status" value="1"/>
</dbReference>
<dbReference type="EMBL" id="QFYQ01000001">
    <property type="protein sequence ID" value="RAK53394.1"/>
    <property type="molecule type" value="Genomic_DNA"/>
</dbReference>
<comment type="similarity">
    <text evidence="1">Belongs to the phosphate/phosphite/phosphonate binding protein family.</text>
</comment>
<dbReference type="Gene3D" id="3.40.190.10">
    <property type="entry name" value="Periplasmic binding protein-like II"/>
    <property type="match status" value="2"/>
</dbReference>
<feature type="chain" id="PRO_5016467438" evidence="3">
    <location>
        <begin position="25"/>
        <end position="331"/>
    </location>
</feature>
<dbReference type="GO" id="GO:0043190">
    <property type="term" value="C:ATP-binding cassette (ABC) transporter complex"/>
    <property type="evidence" value="ECO:0007669"/>
    <property type="project" value="InterPro"/>
</dbReference>
<dbReference type="SUPFAM" id="SSF53850">
    <property type="entry name" value="Periplasmic binding protein-like II"/>
    <property type="match status" value="1"/>
</dbReference>
<sequence length="331" mass="35680">MIRRLLALSALLVLTACGKGEAPAAAEKPQGLTFSIVSTENPQTQMQEWGPFLTDMERSIGVPVKPFFGTTYTAAIEAMRFKQSDLGWFTNASGLEAVRRGGGEVFARTTNPEGHDGYQGVIVVPKGHGLTLEKLLKCDRTVNFGMGDAKSTSGTLAPMAYLFSPRGIEPAKCFKTVRSANAEANLFAVGSGLLDAATDNTRSMDRMAVLDTPMARKTLANLEVIWRSPTIPEDPMVWRADLDPAMKAKIAKFIFSYGVGDTPEAVRQRAVLERIQTGPFKHADNSHLLPVREIEAIGQLTEAKAKGDAAGMAKAQASLDQIRTEKAAAPK</sequence>